<protein>
    <submittedName>
        <fullName evidence="7">DNA repair protein RadC</fullName>
    </submittedName>
</protein>
<evidence type="ECO:0000256" key="1">
    <source>
        <dbReference type="ARBA" id="ARBA00022670"/>
    </source>
</evidence>
<dbReference type="EMBL" id="QPJI01000019">
    <property type="protein sequence ID" value="RCW63324.1"/>
    <property type="molecule type" value="Genomic_DNA"/>
</dbReference>
<dbReference type="PROSITE" id="PS50249">
    <property type="entry name" value="MPN"/>
    <property type="match status" value="1"/>
</dbReference>
<feature type="domain" description="MPN" evidence="6">
    <location>
        <begin position="75"/>
        <end position="197"/>
    </location>
</feature>
<dbReference type="CDD" id="cd08071">
    <property type="entry name" value="MPN_DUF2466"/>
    <property type="match status" value="1"/>
</dbReference>
<dbReference type="GO" id="GO:0008237">
    <property type="term" value="F:metallopeptidase activity"/>
    <property type="evidence" value="ECO:0007669"/>
    <property type="project" value="UniProtKB-KW"/>
</dbReference>
<dbReference type="Gene3D" id="3.40.140.10">
    <property type="entry name" value="Cytidine Deaminase, domain 2"/>
    <property type="match status" value="1"/>
</dbReference>
<dbReference type="InterPro" id="IPR020891">
    <property type="entry name" value="UPF0758_CS"/>
</dbReference>
<evidence type="ECO:0000259" key="6">
    <source>
        <dbReference type="PROSITE" id="PS50249"/>
    </source>
</evidence>
<keyword evidence="4" id="KW-0862">Zinc</keyword>
<dbReference type="Pfam" id="PF04002">
    <property type="entry name" value="RadC"/>
    <property type="match status" value="1"/>
</dbReference>
<keyword evidence="3" id="KW-0378">Hydrolase</keyword>
<dbReference type="InterPro" id="IPR037518">
    <property type="entry name" value="MPN"/>
</dbReference>
<evidence type="ECO:0000256" key="5">
    <source>
        <dbReference type="ARBA" id="ARBA00023049"/>
    </source>
</evidence>
<name>A0A368XBD3_MARNT</name>
<dbReference type="GO" id="GO:0046872">
    <property type="term" value="F:metal ion binding"/>
    <property type="evidence" value="ECO:0007669"/>
    <property type="project" value="UniProtKB-KW"/>
</dbReference>
<evidence type="ECO:0000313" key="8">
    <source>
        <dbReference type="Proteomes" id="UP000253647"/>
    </source>
</evidence>
<dbReference type="GO" id="GO:0006508">
    <property type="term" value="P:proteolysis"/>
    <property type="evidence" value="ECO:0007669"/>
    <property type="project" value="UniProtKB-KW"/>
</dbReference>
<proteinExistence type="predicted"/>
<keyword evidence="2" id="KW-0479">Metal-binding</keyword>
<evidence type="ECO:0000313" key="7">
    <source>
        <dbReference type="EMBL" id="RCW63324.1"/>
    </source>
</evidence>
<dbReference type="PANTHER" id="PTHR30471">
    <property type="entry name" value="DNA REPAIR PROTEIN RADC"/>
    <property type="match status" value="1"/>
</dbReference>
<dbReference type="Proteomes" id="UP000253647">
    <property type="component" value="Unassembled WGS sequence"/>
</dbReference>
<gene>
    <name evidence="7" type="ORF">DET61_11994</name>
</gene>
<evidence type="ECO:0000256" key="2">
    <source>
        <dbReference type="ARBA" id="ARBA00022723"/>
    </source>
</evidence>
<dbReference type="SUPFAM" id="SSF102712">
    <property type="entry name" value="JAB1/MPN domain"/>
    <property type="match status" value="1"/>
</dbReference>
<dbReference type="PROSITE" id="PS01302">
    <property type="entry name" value="UPF0758"/>
    <property type="match status" value="1"/>
</dbReference>
<organism evidence="7 8">
    <name type="scientific">Marinobacter nauticus</name>
    <name type="common">Marinobacter hydrocarbonoclasticus</name>
    <name type="synonym">Marinobacter aquaeolei</name>
    <dbReference type="NCBI Taxonomy" id="2743"/>
    <lineage>
        <taxon>Bacteria</taxon>
        <taxon>Pseudomonadati</taxon>
        <taxon>Pseudomonadota</taxon>
        <taxon>Gammaproteobacteria</taxon>
        <taxon>Pseudomonadales</taxon>
        <taxon>Marinobacteraceae</taxon>
        <taxon>Marinobacter</taxon>
    </lineage>
</organism>
<evidence type="ECO:0000256" key="4">
    <source>
        <dbReference type="ARBA" id="ARBA00022833"/>
    </source>
</evidence>
<accession>A0A368XBD3</accession>
<evidence type="ECO:0000256" key="3">
    <source>
        <dbReference type="ARBA" id="ARBA00022801"/>
    </source>
</evidence>
<keyword evidence="5" id="KW-0482">Metalloprotease</keyword>
<dbReference type="AlphaFoldDB" id="A0A368XBD3"/>
<dbReference type="InterPro" id="IPR001405">
    <property type="entry name" value="UPF0758"/>
</dbReference>
<keyword evidence="1" id="KW-0645">Protease</keyword>
<reference evidence="7 8" key="1">
    <citation type="submission" date="2018-07" db="EMBL/GenBank/DDBJ databases">
        <title>Freshwater and sediment microbial communities from various areas in North America, analyzing microbe dynamics in response to fracking.</title>
        <authorList>
            <person name="Lamendella R."/>
        </authorList>
    </citation>
    <scope>NUCLEOTIDE SEQUENCE [LARGE SCALE GENOMIC DNA]</scope>
    <source>
        <strain evidence="7 8">105B</strain>
    </source>
</reference>
<comment type="caution">
    <text evidence="7">The sequence shown here is derived from an EMBL/GenBank/DDBJ whole genome shotgun (WGS) entry which is preliminary data.</text>
</comment>
<sequence>MKKKSQDLEYQVPLDLGIVEEPAQVYRLPEKANPKILSVEQQLEAIAQTPEGIKAIFRKSCELIDKQFEKIPEDILNSPAKVKEVLKARLAHVPHEEFGILVLNTRHQAIAFEVVARGTIDGAKVYPREVVKAILKHNGAACIAVHNHPSGVCEPSQADIQLTSTLKMALATVDIRFLDHMIVGRGEPYSLAEHGKM</sequence>
<dbReference type="PANTHER" id="PTHR30471:SF3">
    <property type="entry name" value="UPF0758 PROTEIN YEES-RELATED"/>
    <property type="match status" value="1"/>
</dbReference>
<dbReference type="InterPro" id="IPR025657">
    <property type="entry name" value="RadC_JAB"/>
</dbReference>